<feature type="transmembrane region" description="Helical" evidence="2">
    <location>
        <begin position="12"/>
        <end position="32"/>
    </location>
</feature>
<gene>
    <name evidence="4" type="ORF">ILEXP_LOCUS1045</name>
</gene>
<reference evidence="4 5" key="1">
    <citation type="submission" date="2024-02" db="EMBL/GenBank/DDBJ databases">
        <authorList>
            <person name="Vignale AGUSTIN F."/>
            <person name="Sosa J E."/>
            <person name="Modenutti C."/>
        </authorList>
    </citation>
    <scope>NUCLEOTIDE SEQUENCE [LARGE SCALE GENOMIC DNA]</scope>
</reference>
<name>A0ABC8QNM3_9AQUA</name>
<dbReference type="GO" id="GO:0016020">
    <property type="term" value="C:membrane"/>
    <property type="evidence" value="ECO:0007669"/>
    <property type="project" value="UniProtKB-SubCell"/>
</dbReference>
<accession>A0ABC8QNM3</accession>
<dbReference type="PANTHER" id="PTHR32285:SF217">
    <property type="entry name" value="PROTEIN TRICHOME BIREFRINGENCE-LIKE 31"/>
    <property type="match status" value="1"/>
</dbReference>
<comment type="similarity">
    <text evidence="1">Belongs to the PC-esterase family. TBL subfamily.</text>
</comment>
<feature type="domain" description="Trichome birefringence-like C-terminal" evidence="3">
    <location>
        <begin position="169"/>
        <end position="448"/>
    </location>
</feature>
<keyword evidence="5" id="KW-1185">Reference proteome</keyword>
<sequence length="460" mass="53634">MKTQPSPDHRILFFLPIALASLLILGSLRVVLDLRNGQNYFLWQLRSSERFVRPPIRVSDDEVIEDGCNVFDGKWLSMKTQPSPDRRILFFLPIALASLLILGSLRVVLDLRNGQNYFLWQLRSSERFVRPPIRVSDDEVIEDGCNVFDGKWVWDNLSYPLYAEDSCPFLVKQFLEMLRDKRLMFVGDSIQRGMFESMVCLVQSVIPDGKKSLQRIPPRKIFIAEEYNASIEYYWAPFLIESISDHATNHTVHKRLVKLDSIAKHSEQWKGVDILVFESYVWWMYKPSINATYGSLQDIQEYNVTTAYRLALETWAKWIESSINSQDQKVFFMTMSPTHLWNWEWKAGTDGNCFNETHPIQGPYWGTGSSLDIMGIVEDVLGKLKKKVRLLNITQLSEFRKDGHTSVYGERKGKLLTREQRSDPKTYADCIHWCLPGVPDTWNEILYAHLLQDYRQRKQT</sequence>
<dbReference type="EMBL" id="CAUOFW020000336">
    <property type="protein sequence ID" value="CAK9134110.1"/>
    <property type="molecule type" value="Genomic_DNA"/>
</dbReference>
<feature type="transmembrane region" description="Helical" evidence="2">
    <location>
        <begin position="88"/>
        <end position="109"/>
    </location>
</feature>
<dbReference type="InterPro" id="IPR026057">
    <property type="entry name" value="TBL_C"/>
</dbReference>
<proteinExistence type="inferred from homology"/>
<dbReference type="AlphaFoldDB" id="A0ABC8QNM3"/>
<dbReference type="Pfam" id="PF13839">
    <property type="entry name" value="PC-Esterase"/>
    <property type="match status" value="1"/>
</dbReference>
<evidence type="ECO:0000256" key="1">
    <source>
        <dbReference type="ARBA" id="ARBA00007727"/>
    </source>
</evidence>
<dbReference type="PANTHER" id="PTHR32285">
    <property type="entry name" value="PROTEIN TRICHOME BIREFRINGENCE-LIKE 9-RELATED"/>
    <property type="match status" value="1"/>
</dbReference>
<keyword evidence="2" id="KW-0472">Membrane</keyword>
<evidence type="ECO:0000313" key="5">
    <source>
        <dbReference type="Proteomes" id="UP001642360"/>
    </source>
</evidence>
<evidence type="ECO:0000313" key="4">
    <source>
        <dbReference type="EMBL" id="CAK9134110.1"/>
    </source>
</evidence>
<keyword evidence="2" id="KW-1133">Transmembrane helix</keyword>
<keyword evidence="2" id="KW-0812">Transmembrane</keyword>
<organism evidence="4 5">
    <name type="scientific">Ilex paraguariensis</name>
    <name type="common">yerba mate</name>
    <dbReference type="NCBI Taxonomy" id="185542"/>
    <lineage>
        <taxon>Eukaryota</taxon>
        <taxon>Viridiplantae</taxon>
        <taxon>Streptophyta</taxon>
        <taxon>Embryophyta</taxon>
        <taxon>Tracheophyta</taxon>
        <taxon>Spermatophyta</taxon>
        <taxon>Magnoliopsida</taxon>
        <taxon>eudicotyledons</taxon>
        <taxon>Gunneridae</taxon>
        <taxon>Pentapetalae</taxon>
        <taxon>asterids</taxon>
        <taxon>campanulids</taxon>
        <taxon>Aquifoliales</taxon>
        <taxon>Aquifoliaceae</taxon>
        <taxon>Ilex</taxon>
    </lineage>
</organism>
<dbReference type="Proteomes" id="UP001642360">
    <property type="component" value="Unassembled WGS sequence"/>
</dbReference>
<comment type="caution">
    <text evidence="4">The sequence shown here is derived from an EMBL/GenBank/DDBJ whole genome shotgun (WGS) entry which is preliminary data.</text>
</comment>
<evidence type="ECO:0000259" key="3">
    <source>
        <dbReference type="Pfam" id="PF13839"/>
    </source>
</evidence>
<protein>
    <recommendedName>
        <fullName evidence="3">Trichome birefringence-like C-terminal domain-containing protein</fullName>
    </recommendedName>
</protein>
<evidence type="ECO:0000256" key="2">
    <source>
        <dbReference type="SAM" id="Phobius"/>
    </source>
</evidence>
<dbReference type="InterPro" id="IPR029962">
    <property type="entry name" value="TBL"/>
</dbReference>